<reference evidence="3" key="1">
    <citation type="submission" date="2010-08" db="EMBL/GenBank/DDBJ databases">
        <authorList>
            <consortium name="Caenorhabditis japonica Sequencing Consortium"/>
            <person name="Wilson R.K."/>
        </authorList>
    </citation>
    <scope>NUCLEOTIDE SEQUENCE [LARGE SCALE GENOMIC DNA]</scope>
    <source>
        <strain evidence="3">DF5081</strain>
    </source>
</reference>
<proteinExistence type="predicted"/>
<dbReference type="PANTHER" id="PTHR31748">
    <property type="entry name" value="SERPENTINE RECEPTOR, CLASS V"/>
    <property type="match status" value="1"/>
</dbReference>
<dbReference type="Pfam" id="PF10323">
    <property type="entry name" value="7TM_GPCR_Srv"/>
    <property type="match status" value="1"/>
</dbReference>
<dbReference type="Gene3D" id="1.20.1070.10">
    <property type="entry name" value="Rhodopsin 7-helix transmembrane proteins"/>
    <property type="match status" value="1"/>
</dbReference>
<feature type="transmembrane region" description="Helical" evidence="1">
    <location>
        <begin position="15"/>
        <end position="35"/>
    </location>
</feature>
<feature type="transmembrane region" description="Helical" evidence="1">
    <location>
        <begin position="192"/>
        <end position="217"/>
    </location>
</feature>
<evidence type="ECO:0000313" key="2">
    <source>
        <dbReference type="EnsemblMetazoa" id="CJA19421.1"/>
    </source>
</evidence>
<organism evidence="2 3">
    <name type="scientific">Caenorhabditis japonica</name>
    <dbReference type="NCBI Taxonomy" id="281687"/>
    <lineage>
        <taxon>Eukaryota</taxon>
        <taxon>Metazoa</taxon>
        <taxon>Ecdysozoa</taxon>
        <taxon>Nematoda</taxon>
        <taxon>Chromadorea</taxon>
        <taxon>Rhabditida</taxon>
        <taxon>Rhabditina</taxon>
        <taxon>Rhabditomorpha</taxon>
        <taxon>Rhabditoidea</taxon>
        <taxon>Rhabditidae</taxon>
        <taxon>Peloderinae</taxon>
        <taxon>Caenorhabditis</taxon>
    </lineage>
</organism>
<keyword evidence="1" id="KW-1133">Transmembrane helix</keyword>
<reference evidence="2" key="2">
    <citation type="submission" date="2022-06" db="UniProtKB">
        <authorList>
            <consortium name="EnsemblMetazoa"/>
        </authorList>
    </citation>
    <scope>IDENTIFICATION</scope>
    <source>
        <strain evidence="2">DF5081</strain>
    </source>
</reference>
<accession>A0A8R1I4E1</accession>
<feature type="transmembrane region" description="Helical" evidence="1">
    <location>
        <begin position="87"/>
        <end position="111"/>
    </location>
</feature>
<keyword evidence="3" id="KW-1185">Reference proteome</keyword>
<evidence type="ECO:0000313" key="3">
    <source>
        <dbReference type="Proteomes" id="UP000005237"/>
    </source>
</evidence>
<dbReference type="PANTHER" id="PTHR31748:SF0">
    <property type="entry name" value="G-PROTEIN COUPLED RECEPTORS FAMILY 1 PROFILE DOMAIN-CONTAINING PROTEIN-RELATED"/>
    <property type="match status" value="1"/>
</dbReference>
<keyword evidence="1" id="KW-0812">Transmembrane</keyword>
<dbReference type="SUPFAM" id="SSF81321">
    <property type="entry name" value="Family A G protein-coupled receptor-like"/>
    <property type="match status" value="1"/>
</dbReference>
<name>A0A8R1I4E1_CAEJA</name>
<protein>
    <recommendedName>
        <fullName evidence="4">G-protein coupled receptors family 1 profile domain-containing protein</fullName>
    </recommendedName>
</protein>
<keyword evidence="1" id="KW-0472">Membrane</keyword>
<feature type="transmembrane region" description="Helical" evidence="1">
    <location>
        <begin position="47"/>
        <end position="67"/>
    </location>
</feature>
<feature type="transmembrane region" description="Helical" evidence="1">
    <location>
        <begin position="132"/>
        <end position="153"/>
    </location>
</feature>
<evidence type="ECO:0008006" key="4">
    <source>
        <dbReference type="Google" id="ProtNLM"/>
    </source>
</evidence>
<feature type="transmembrane region" description="Helical" evidence="1">
    <location>
        <begin position="250"/>
        <end position="270"/>
    </location>
</feature>
<dbReference type="AlphaFoldDB" id="A0A8R1I4E1"/>
<dbReference type="EnsemblMetazoa" id="CJA19421.1">
    <property type="protein sequence ID" value="CJA19421.1"/>
    <property type="gene ID" value="WBGene00138626"/>
</dbReference>
<sequence length="313" mass="36082">MIAPLISKAIETSQFFLVAVTVPFYIFVLILMIDGQIKRINELNTPFFKLCISSGVIDLSTLFANYFGAMFPKFGLFTYFYMYLDGIYAHIYFCIAWSTGICQAMSVSVLATNRLSAMILPGSYHKMWLSHGLWIAIALQFIPGMLIGCLTFFNTTELVVNENNGIVPTFLKFVKQFCCLYQLTFSVTLTNIFFGIGGFFLLANCLYLTIAYCYLYISLRKRNKAASKNNFGSVYWSKAKAKSRKRERKLFIMSSITVAVQFLILLFFIIRTLQVIELSFDEFYLLYNALRASADCLWHELRFWWLLAIINFK</sequence>
<dbReference type="Proteomes" id="UP000005237">
    <property type="component" value="Unassembled WGS sequence"/>
</dbReference>
<dbReference type="InterPro" id="IPR019426">
    <property type="entry name" value="7TM_GPCR_serpentine_rcpt_Srv"/>
</dbReference>
<evidence type="ECO:0000256" key="1">
    <source>
        <dbReference type="SAM" id="Phobius"/>
    </source>
</evidence>